<organism evidence="7 8">
    <name type="scientific">Nocardia tenerifensis</name>
    <dbReference type="NCBI Taxonomy" id="228006"/>
    <lineage>
        <taxon>Bacteria</taxon>
        <taxon>Bacillati</taxon>
        <taxon>Actinomycetota</taxon>
        <taxon>Actinomycetes</taxon>
        <taxon>Mycobacteriales</taxon>
        <taxon>Nocardiaceae</taxon>
        <taxon>Nocardia</taxon>
    </lineage>
</organism>
<keyword evidence="1 5" id="KW-0596">Phosphopantetheine</keyword>
<comment type="domain">
    <text evidence="5">The N-terminal domain likely catalyzes substrate activation by formation of an initial acyl-AMP intermediate, the central region contains the phosphopantetheine attachment site, and the C-terminal domain catalyzes the reduction by NADPH of the intermediate thioester formed from the attack of the phosphopantetheine thiol at the carbonyl carbon of acyl-AMP.</text>
</comment>
<dbReference type="SUPFAM" id="SSF47336">
    <property type="entry name" value="ACP-like"/>
    <property type="match status" value="1"/>
</dbReference>
<keyword evidence="3 5" id="KW-0547">Nucleotide-binding</keyword>
<dbReference type="InterPro" id="IPR036736">
    <property type="entry name" value="ACP-like_sf"/>
</dbReference>
<keyword evidence="5" id="KW-0521">NADP</keyword>
<dbReference type="Gene3D" id="3.40.50.12780">
    <property type="entry name" value="N-terminal domain of ligase-like"/>
    <property type="match status" value="1"/>
</dbReference>
<keyword evidence="5" id="KW-0560">Oxidoreductase</keyword>
<feature type="binding site" evidence="5">
    <location>
        <position position="285"/>
    </location>
    <ligand>
        <name>AMP</name>
        <dbReference type="ChEBI" id="CHEBI:456215"/>
    </ligand>
</feature>
<feature type="modified residue" description="O-(pantetheine 4'-phosphoryl)serine" evidence="5">
    <location>
        <position position="667"/>
    </location>
</feature>
<dbReference type="HAMAP" id="MF_02247">
    <property type="entry name" value="Carbox_acid_reduct"/>
    <property type="match status" value="1"/>
</dbReference>
<protein>
    <recommendedName>
        <fullName evidence="5">Carboxylic acid reductase</fullName>
        <shortName evidence="5">CAR</shortName>
        <ecNumber evidence="5">1.2.1.-</ecNumber>
    </recommendedName>
    <alternativeName>
        <fullName evidence="5">ATP/NADPH-dependent carboxylic acid reductase</fullName>
    </alternativeName>
</protein>
<dbReference type="SUPFAM" id="SSF56801">
    <property type="entry name" value="Acetyl-CoA synthetase-like"/>
    <property type="match status" value="1"/>
</dbReference>
<comment type="function">
    <text evidence="5">Catalyzes the ATP- and NADPH-dependent reduction of carboxylic acids to the corresponding aldehydes.</text>
</comment>
<comment type="catalytic activity">
    <reaction evidence="5">
        <text>a carboxylate + ATP + NADPH + H(+) = an aldehyde + AMP + diphosphate + NADP(+)</text>
        <dbReference type="Rhea" id="RHEA:50916"/>
        <dbReference type="ChEBI" id="CHEBI:15378"/>
        <dbReference type="ChEBI" id="CHEBI:17478"/>
        <dbReference type="ChEBI" id="CHEBI:29067"/>
        <dbReference type="ChEBI" id="CHEBI:30616"/>
        <dbReference type="ChEBI" id="CHEBI:33019"/>
        <dbReference type="ChEBI" id="CHEBI:57783"/>
        <dbReference type="ChEBI" id="CHEBI:58349"/>
        <dbReference type="ChEBI" id="CHEBI:456215"/>
    </reaction>
</comment>
<sequence>MYASDAQTRLARIDEAVSAAAQQPGLTVGQIVATVFAGYADRPALGERAVEIVTDAVTGCRAARILPSYHTITYGEFATRIAEVAAAWHSDPLPVRPGDRVCVLGFASIDCLTLDLAATHLGAVVVPLQAGAPASQLTPILAETEPRVVATSLAQLPVVVDAVRGADLSAPRLVVYDYHSDDDAQRSTFEAARARLADANSPVTAESLATLRTRGAALPAVPAYAEADGDDLAMLIYTSGSTGTPKGAMHTQRIQRGKWLSGLDNSGDAALDVAAISLHYLPLSHVFGRSTLVGTLVRGGTAYFAARGDMSTLLADFALVRPTRVNLVPRVCDMLFQHYLTELERCGIDSEAARARLRRRVFGERVVTAAIAGAPLTSAMREFMESLLDAELHDLYGSTEAGLLTVDNTVERAQVAEYKLVDVPELGYFTSDRPHPRGELLVKMRNPMPGYFQRPEVTAAVFDDDGFYKTGDIVARIGPDELVYLDRRSNVLKLSQGEFVTVARLEAVYGKCPWIRQIFVYGNSERAFLLAVIVPTAAALAMFGSGNALMTALRKSLAHTAAEAELNSYEIPRDFLVETEPFSVENGLLSGAGKLLRPKLLARYRDRLEERYVTLSESRADELRALRVSAAGLSALESVSRAARALLGVADSELRPDMRFLDLGGDSLSALTFADLLRDVLDIEVPVGFIISPATDLAAIAHYIDAARTLESARPRYASVHGCSDRVRPGDLALDAFIDAETRTAAMDSAHVTGEPRTVLLTGANGYIGRFLCLEWMERLQTIGGTLICLLRGVDSEHARRRLDDVFDTGDAELLDRYRELAAGTLEVITGDVSARYFGLDESKWTDLAQRVDFVVHPAALVNHLLPYRELFGPNVVGTAEIIRLAVTARIKPVVYLSTVAVASDIDPERVAQSEGDDIRDVSPERTLSDARYANGYGNSKWAGEVLLREAHDLCAVPVTVFRANMTLAHSRYAGQLNVPDAFTRLLFSLVATGIAPRSFYAPDDAGRRPHYDGLPVDFTAAAITALGGTDGFRTYHVVNPHDDGRSLDQFVDWLVEAGHSIHRVDDYHEWFARFGTALRSLPEKQRARSILPLLSSYSRPATAVSGSTLPATAFRDAVQRARVGPNGDIPHLERSLIDKYVSDLRLLGLLQPSRQFKTR</sequence>
<dbReference type="Pfam" id="PF00550">
    <property type="entry name" value="PP-binding"/>
    <property type="match status" value="1"/>
</dbReference>
<feature type="binding site" evidence="5">
    <location>
        <position position="594"/>
    </location>
    <ligand>
        <name>AMP</name>
        <dbReference type="ChEBI" id="CHEBI:456215"/>
    </ligand>
</feature>
<comment type="caution">
    <text evidence="7">The sequence shown here is derived from an EMBL/GenBank/DDBJ whole genome shotgun (WGS) entry which is preliminary data.</text>
</comment>
<evidence type="ECO:0000313" key="7">
    <source>
        <dbReference type="EMBL" id="PXX56280.1"/>
    </source>
</evidence>
<evidence type="ECO:0000256" key="5">
    <source>
        <dbReference type="HAMAP-Rule" id="MF_02247"/>
    </source>
</evidence>
<dbReference type="GO" id="GO:0005524">
    <property type="term" value="F:ATP binding"/>
    <property type="evidence" value="ECO:0007669"/>
    <property type="project" value="UniProtKB-UniRule"/>
</dbReference>
<dbReference type="CDD" id="cd05235">
    <property type="entry name" value="SDR_e1"/>
    <property type="match status" value="1"/>
</dbReference>
<dbReference type="PANTHER" id="PTHR43272">
    <property type="entry name" value="LONG-CHAIN-FATTY-ACID--COA LIGASE"/>
    <property type="match status" value="1"/>
</dbReference>
<dbReference type="GO" id="GO:0016020">
    <property type="term" value="C:membrane"/>
    <property type="evidence" value="ECO:0007669"/>
    <property type="project" value="TreeGrafter"/>
</dbReference>
<dbReference type="InterPro" id="IPR036291">
    <property type="entry name" value="NAD(P)-bd_dom_sf"/>
</dbReference>
<feature type="binding site" evidence="5">
    <location>
        <position position="472"/>
    </location>
    <ligand>
        <name>AMP</name>
        <dbReference type="ChEBI" id="CHEBI:456215"/>
    </ligand>
</feature>
<dbReference type="Pfam" id="PF00501">
    <property type="entry name" value="AMP-binding"/>
    <property type="match status" value="1"/>
</dbReference>
<dbReference type="GO" id="GO:0004467">
    <property type="term" value="F:long-chain fatty acid-CoA ligase activity"/>
    <property type="evidence" value="ECO:0007669"/>
    <property type="project" value="TreeGrafter"/>
</dbReference>
<dbReference type="SUPFAM" id="SSF51735">
    <property type="entry name" value="NAD(P)-binding Rossmann-fold domains"/>
    <property type="match status" value="1"/>
</dbReference>
<dbReference type="InterPro" id="IPR046407">
    <property type="entry name" value="CAR"/>
</dbReference>
<evidence type="ECO:0000256" key="3">
    <source>
        <dbReference type="ARBA" id="ARBA00022741"/>
    </source>
</evidence>
<dbReference type="PROSITE" id="PS50075">
    <property type="entry name" value="CARRIER"/>
    <property type="match status" value="1"/>
</dbReference>
<dbReference type="Proteomes" id="UP000247569">
    <property type="component" value="Unassembled WGS sequence"/>
</dbReference>
<dbReference type="NCBIfam" id="NF041592">
    <property type="entry name" value="carboxyl_red"/>
    <property type="match status" value="1"/>
</dbReference>
<keyword evidence="8" id="KW-1185">Reference proteome</keyword>
<keyword evidence="7" id="KW-0436">Ligase</keyword>
<comment type="caution">
    <text evidence="5">Lacks conserved residue(s) required for the propagation of feature annotation.</text>
</comment>
<evidence type="ECO:0000256" key="2">
    <source>
        <dbReference type="ARBA" id="ARBA00022553"/>
    </source>
</evidence>
<dbReference type="Gene3D" id="3.40.50.720">
    <property type="entry name" value="NAD(P)-binding Rossmann-like Domain"/>
    <property type="match status" value="1"/>
</dbReference>
<feature type="binding site" evidence="5">
    <location>
        <position position="937"/>
    </location>
    <ligand>
        <name>NADP(+)</name>
        <dbReference type="ChEBI" id="CHEBI:58349"/>
    </ligand>
</feature>
<feature type="binding site" evidence="5">
    <location>
        <position position="941"/>
    </location>
    <ligand>
        <name>NADP(+)</name>
        <dbReference type="ChEBI" id="CHEBI:58349"/>
    </ligand>
</feature>
<feature type="domain" description="Carrier" evidence="6">
    <location>
        <begin position="633"/>
        <end position="708"/>
    </location>
</feature>
<comment type="similarity">
    <text evidence="5">Belongs to the ATP-dependent AMP-binding enzyme family. Carboxylic acid reductase subfamily.</text>
</comment>
<dbReference type="SMART" id="SM00823">
    <property type="entry name" value="PKS_PP"/>
    <property type="match status" value="1"/>
</dbReference>
<dbReference type="InterPro" id="IPR013120">
    <property type="entry name" value="FAR_NAD-bd"/>
</dbReference>
<evidence type="ECO:0000256" key="4">
    <source>
        <dbReference type="ARBA" id="ARBA00022840"/>
    </source>
</evidence>
<keyword evidence="2 5" id="KW-0597">Phosphoprotein</keyword>
<name>A0A318JQK2_9NOCA</name>
<dbReference type="GO" id="GO:0050661">
    <property type="term" value="F:NADP binding"/>
    <property type="evidence" value="ECO:0007669"/>
    <property type="project" value="UniProtKB-UniRule"/>
</dbReference>
<accession>A0A318JQK2</accession>
<proteinExistence type="inferred from homology"/>
<feature type="binding site" evidence="5">
    <location>
        <position position="493"/>
    </location>
    <ligand>
        <name>AMP</name>
        <dbReference type="ChEBI" id="CHEBI:456215"/>
    </ligand>
</feature>
<gene>
    <name evidence="5" type="primary">car</name>
    <name evidence="7" type="ORF">DFR70_12021</name>
</gene>
<dbReference type="Pfam" id="PF07993">
    <property type="entry name" value="NAD_binding_4"/>
    <property type="match status" value="1"/>
</dbReference>
<dbReference type="Gene3D" id="1.10.1200.10">
    <property type="entry name" value="ACP-like"/>
    <property type="match status" value="1"/>
</dbReference>
<dbReference type="NCBIfam" id="TIGR01746">
    <property type="entry name" value="Thioester-redct"/>
    <property type="match status" value="1"/>
</dbReference>
<dbReference type="EC" id="1.2.1.-" evidence="5"/>
<dbReference type="InterPro" id="IPR042099">
    <property type="entry name" value="ANL_N_sf"/>
</dbReference>
<evidence type="ECO:0000259" key="6">
    <source>
        <dbReference type="PROSITE" id="PS50075"/>
    </source>
</evidence>
<evidence type="ECO:0000313" key="8">
    <source>
        <dbReference type="Proteomes" id="UP000247569"/>
    </source>
</evidence>
<dbReference type="InterPro" id="IPR010080">
    <property type="entry name" value="Thioester_reductase-like_dom"/>
</dbReference>
<dbReference type="PANTHER" id="PTHR43272:SF33">
    <property type="entry name" value="AMP-BINDING DOMAIN-CONTAINING PROTEIN-RELATED"/>
    <property type="match status" value="1"/>
</dbReference>
<dbReference type="InterPro" id="IPR020845">
    <property type="entry name" value="AMP-binding_CS"/>
</dbReference>
<feature type="binding site" evidence="5">
    <location>
        <position position="802"/>
    </location>
    <ligand>
        <name>NADP(+)</name>
        <dbReference type="ChEBI" id="CHEBI:58349"/>
    </ligand>
</feature>
<feature type="binding site" evidence="5">
    <location>
        <position position="399"/>
    </location>
    <ligand>
        <name>AMP</name>
        <dbReference type="ChEBI" id="CHEBI:456215"/>
    </ligand>
</feature>
<comment type="cofactor">
    <cofactor evidence="5">
        <name>pantetheine 4'-phosphate</name>
        <dbReference type="ChEBI" id="CHEBI:47942"/>
    </cofactor>
    <text evidence="5">Binds 1 phosphopantetheine covalently.</text>
</comment>
<feature type="binding site" evidence="5">
    <location>
        <position position="792"/>
    </location>
    <ligand>
        <name>NADP(+)</name>
        <dbReference type="ChEBI" id="CHEBI:58349"/>
    </ligand>
</feature>
<dbReference type="GO" id="GO:0016620">
    <property type="term" value="F:oxidoreductase activity, acting on the aldehyde or oxo group of donors, NAD or NADP as acceptor"/>
    <property type="evidence" value="ECO:0007669"/>
    <property type="project" value="UniProtKB-UniRule"/>
</dbReference>
<dbReference type="InterPro" id="IPR000873">
    <property type="entry name" value="AMP-dep_synth/lig_dom"/>
</dbReference>
<feature type="binding site" evidence="5">
    <location>
        <begin position="858"/>
        <end position="860"/>
    </location>
    <ligand>
        <name>NADP(+)</name>
        <dbReference type="ChEBI" id="CHEBI:58349"/>
    </ligand>
</feature>
<feature type="binding site" evidence="5">
    <location>
        <begin position="484"/>
        <end position="487"/>
    </location>
    <ligand>
        <name>AMP</name>
        <dbReference type="ChEBI" id="CHEBI:456215"/>
    </ligand>
</feature>
<feature type="binding site" evidence="5">
    <location>
        <position position="898"/>
    </location>
    <ligand>
        <name>NADP(+)</name>
        <dbReference type="ChEBI" id="CHEBI:58349"/>
    </ligand>
</feature>
<dbReference type="PROSITE" id="PS00455">
    <property type="entry name" value="AMP_BINDING"/>
    <property type="match status" value="1"/>
</dbReference>
<evidence type="ECO:0000256" key="1">
    <source>
        <dbReference type="ARBA" id="ARBA00022450"/>
    </source>
</evidence>
<dbReference type="AlphaFoldDB" id="A0A318JQK2"/>
<reference evidence="7 8" key="1">
    <citation type="submission" date="2018-05" db="EMBL/GenBank/DDBJ databases">
        <title>Genomic Encyclopedia of Type Strains, Phase IV (KMG-IV): sequencing the most valuable type-strain genomes for metagenomic binning, comparative biology and taxonomic classification.</title>
        <authorList>
            <person name="Goeker M."/>
        </authorList>
    </citation>
    <scope>NUCLEOTIDE SEQUENCE [LARGE SCALE GENOMIC DNA]</scope>
    <source>
        <strain evidence="7 8">DSM 44704</strain>
    </source>
</reference>
<dbReference type="InterPro" id="IPR009081">
    <property type="entry name" value="PP-bd_ACP"/>
</dbReference>
<keyword evidence="4 5" id="KW-0067">ATP-binding</keyword>
<dbReference type="InterPro" id="IPR020806">
    <property type="entry name" value="PKS_PP-bd"/>
</dbReference>
<dbReference type="EMBL" id="QJKF01000020">
    <property type="protein sequence ID" value="PXX56280.1"/>
    <property type="molecule type" value="Genomic_DNA"/>
</dbReference>
<dbReference type="GO" id="GO:0031177">
    <property type="term" value="F:phosphopantetheine binding"/>
    <property type="evidence" value="ECO:0007669"/>
    <property type="project" value="UniProtKB-UniRule"/>
</dbReference>